<sequence length="154" mass="16812">MHSVFARFVQALLLVSLVVALLGCAAQKGGNAVFEVRYLEIPVSNIERAVDFYEFVFGVELERVVVDGYEMAHFPTLGDGKGADVTLAQGDVYIPSKTGAIIYFHVPDIDAVMIRAAERGAETLYAKKKVAPGTWVAEFEDSEGNRVALSQKNE</sequence>
<dbReference type="PANTHER" id="PTHR33993:SF2">
    <property type="entry name" value="VOC DOMAIN-CONTAINING PROTEIN"/>
    <property type="match status" value="1"/>
</dbReference>
<evidence type="ECO:0000313" key="2">
    <source>
        <dbReference type="EMBL" id="BET26685.1"/>
    </source>
</evidence>
<keyword evidence="3" id="KW-1185">Reference proteome</keyword>
<dbReference type="SUPFAM" id="SSF54593">
    <property type="entry name" value="Glyoxalase/Bleomycin resistance protein/Dihydroxybiphenyl dioxygenase"/>
    <property type="match status" value="1"/>
</dbReference>
<dbReference type="Pfam" id="PF00903">
    <property type="entry name" value="Glyoxalase"/>
    <property type="match status" value="1"/>
</dbReference>
<accession>A0AA86J8S6</accession>
<dbReference type="AlphaFoldDB" id="A0AA86J8S6"/>
<dbReference type="InterPro" id="IPR037523">
    <property type="entry name" value="VOC_core"/>
</dbReference>
<evidence type="ECO:0000259" key="1">
    <source>
        <dbReference type="PROSITE" id="PS51819"/>
    </source>
</evidence>
<proteinExistence type="predicted"/>
<dbReference type="PROSITE" id="PS51257">
    <property type="entry name" value="PROKAR_LIPOPROTEIN"/>
    <property type="match status" value="1"/>
</dbReference>
<name>A0AA86J8S6_9BURK</name>
<dbReference type="PROSITE" id="PS51819">
    <property type="entry name" value="VOC"/>
    <property type="match status" value="1"/>
</dbReference>
<organism evidence="2 3">
    <name type="scientific">Limnobacter thiooxidans</name>
    <dbReference type="NCBI Taxonomy" id="131080"/>
    <lineage>
        <taxon>Bacteria</taxon>
        <taxon>Pseudomonadati</taxon>
        <taxon>Pseudomonadota</taxon>
        <taxon>Betaproteobacteria</taxon>
        <taxon>Burkholderiales</taxon>
        <taxon>Burkholderiaceae</taxon>
        <taxon>Limnobacter</taxon>
    </lineage>
</organism>
<reference evidence="2 3" key="1">
    <citation type="submission" date="2023-10" db="EMBL/GenBank/DDBJ databases">
        <title>Complete Genome Sequence of Limnobacter thiooxidans CS-K2T, Isolated from freshwater lake sediments in Bavaria, Germany.</title>
        <authorList>
            <person name="Naruki M."/>
            <person name="Watanabe A."/>
            <person name="Warashina T."/>
            <person name="Morita T."/>
            <person name="Arakawa K."/>
        </authorList>
    </citation>
    <scope>NUCLEOTIDE SEQUENCE [LARGE SCALE GENOMIC DNA]</scope>
    <source>
        <strain evidence="2 3">CS-K2</strain>
    </source>
</reference>
<dbReference type="InterPro" id="IPR029068">
    <property type="entry name" value="Glyas_Bleomycin-R_OHBP_Dase"/>
</dbReference>
<evidence type="ECO:0000313" key="3">
    <source>
        <dbReference type="Proteomes" id="UP001329151"/>
    </source>
</evidence>
<dbReference type="Proteomes" id="UP001329151">
    <property type="component" value="Chromosome"/>
</dbReference>
<dbReference type="RefSeq" id="WP_338284411.1">
    <property type="nucleotide sequence ID" value="NZ_AP028947.1"/>
</dbReference>
<dbReference type="KEGG" id="lto:RGQ30_21860"/>
<feature type="domain" description="VOC" evidence="1">
    <location>
        <begin position="35"/>
        <end position="152"/>
    </location>
</feature>
<dbReference type="Gene3D" id="3.10.180.10">
    <property type="entry name" value="2,3-Dihydroxybiphenyl 1,2-Dioxygenase, domain 1"/>
    <property type="match status" value="1"/>
</dbReference>
<dbReference type="InterPro" id="IPR004360">
    <property type="entry name" value="Glyas_Fos-R_dOase_dom"/>
</dbReference>
<dbReference type="EMBL" id="AP028947">
    <property type="protein sequence ID" value="BET26685.1"/>
    <property type="molecule type" value="Genomic_DNA"/>
</dbReference>
<gene>
    <name evidence="2" type="ORF">RGQ30_21860</name>
</gene>
<dbReference type="InterPro" id="IPR052164">
    <property type="entry name" value="Anthracycline_SecMetBiosynth"/>
</dbReference>
<protein>
    <recommendedName>
        <fullName evidence="1">VOC domain-containing protein</fullName>
    </recommendedName>
</protein>
<dbReference type="CDD" id="cd07247">
    <property type="entry name" value="SgaA_N_like"/>
    <property type="match status" value="1"/>
</dbReference>
<dbReference type="PANTHER" id="PTHR33993">
    <property type="entry name" value="GLYOXALASE-RELATED"/>
    <property type="match status" value="1"/>
</dbReference>